<gene>
    <name evidence="3" type="ORF">EKI59_09180</name>
</gene>
<dbReference type="InterPro" id="IPR050963">
    <property type="entry name" value="Sirohydro_Cobaltochel/CbiX"/>
</dbReference>
<evidence type="ECO:0000313" key="4">
    <source>
        <dbReference type="Proteomes" id="UP000336646"/>
    </source>
</evidence>
<dbReference type="Pfam" id="PF01903">
    <property type="entry name" value="CbiX"/>
    <property type="match status" value="1"/>
</dbReference>
<dbReference type="EMBL" id="RXIR01000021">
    <property type="protein sequence ID" value="TVS27285.1"/>
    <property type="molecule type" value="Genomic_DNA"/>
</dbReference>
<dbReference type="GO" id="GO:0046872">
    <property type="term" value="F:metal ion binding"/>
    <property type="evidence" value="ECO:0007669"/>
    <property type="project" value="UniProtKB-KW"/>
</dbReference>
<reference evidence="3 4" key="1">
    <citation type="submission" date="2018-12" db="EMBL/GenBank/DDBJ databases">
        <title>Corynebacterium sanguinis sp. nov., a clinically-associated and environmental corynebacterium.</title>
        <authorList>
            <person name="Gonzales-Siles L."/>
            <person name="Jaen-Luchoro D."/>
            <person name="Cardew S."/>
            <person name="Inganas E."/>
            <person name="Ohlen M."/>
            <person name="Jensie-Markopolous S."/>
            <person name="Pinyeiro-Iglesias B."/>
            <person name="Molin K."/>
            <person name="Skovbjerg S."/>
            <person name="Svensson-Stadler L."/>
            <person name="Funke G."/>
            <person name="Moore E.R.B."/>
        </authorList>
    </citation>
    <scope>NUCLEOTIDE SEQUENCE [LARGE SCALE GENOMIC DNA]</scope>
    <source>
        <strain evidence="3 4">58734</strain>
    </source>
</reference>
<comment type="caution">
    <text evidence="3">The sequence shown here is derived from an EMBL/GenBank/DDBJ whole genome shotgun (WGS) entry which is preliminary data.</text>
</comment>
<proteinExistence type="predicted"/>
<evidence type="ECO:0000256" key="1">
    <source>
        <dbReference type="ARBA" id="ARBA00022723"/>
    </source>
</evidence>
<dbReference type="AlphaFoldDB" id="A0A6C1TXK4"/>
<dbReference type="CDD" id="cd03416">
    <property type="entry name" value="CbiX_SirB_N"/>
    <property type="match status" value="1"/>
</dbReference>
<dbReference type="SUPFAM" id="SSF53800">
    <property type="entry name" value="Chelatase"/>
    <property type="match status" value="1"/>
</dbReference>
<keyword evidence="1" id="KW-0479">Metal-binding</keyword>
<dbReference type="GO" id="GO:0016829">
    <property type="term" value="F:lyase activity"/>
    <property type="evidence" value="ECO:0007669"/>
    <property type="project" value="UniProtKB-KW"/>
</dbReference>
<dbReference type="Gene3D" id="3.40.50.1400">
    <property type="match status" value="1"/>
</dbReference>
<name>A0A6C1TXK4_9CORY</name>
<dbReference type="Proteomes" id="UP000336646">
    <property type="component" value="Unassembled WGS sequence"/>
</dbReference>
<keyword evidence="2" id="KW-0456">Lyase</keyword>
<evidence type="ECO:0000256" key="2">
    <source>
        <dbReference type="ARBA" id="ARBA00023239"/>
    </source>
</evidence>
<evidence type="ECO:0000313" key="3">
    <source>
        <dbReference type="EMBL" id="TVS27285.1"/>
    </source>
</evidence>
<dbReference type="PANTHER" id="PTHR33542">
    <property type="entry name" value="SIROHYDROCHLORIN FERROCHELATASE, CHLOROPLASTIC"/>
    <property type="match status" value="1"/>
</dbReference>
<organism evidence="3 4">
    <name type="scientific">Corynebacterium sanguinis</name>
    <dbReference type="NCBI Taxonomy" id="2594913"/>
    <lineage>
        <taxon>Bacteria</taxon>
        <taxon>Bacillati</taxon>
        <taxon>Actinomycetota</taxon>
        <taxon>Actinomycetes</taxon>
        <taxon>Mycobacteriales</taxon>
        <taxon>Corynebacteriaceae</taxon>
        <taxon>Corynebacterium</taxon>
    </lineage>
</organism>
<accession>A0A6C1TXK4</accession>
<protein>
    <submittedName>
        <fullName evidence="3">Sirohydrochlorin chelatase</fullName>
    </submittedName>
</protein>
<dbReference type="RefSeq" id="WP_144773527.1">
    <property type="nucleotide sequence ID" value="NZ_JALXKN010000003.1"/>
</dbReference>
<dbReference type="InterPro" id="IPR002762">
    <property type="entry name" value="CbiX-like"/>
</dbReference>
<sequence length="242" mass="25107">MQALITLSHGSRHDVAQRGVDRLTAAAAITLGVEAVDAHLEFNTPDLAGAAEVAADAGYTSAVVVPLLFTRAFHATVDVPAALSQARAATGVQLTLANGLGQGADIVNVLARRVWRDSPPSVPVILYPVGTSNLEAAARTTALGAALAEKLDREVTVVPATGAGDLIGNPGIEAAARDRERMHLLPLFVTDGLLLDRATRDLGRIQDATGAILTHSAPLTTDLSDIVASRYREALSESSDPT</sequence>
<dbReference type="PANTHER" id="PTHR33542:SF5">
    <property type="entry name" value="FERROCHELATASE CHE1"/>
    <property type="match status" value="1"/>
</dbReference>
<dbReference type="OrthoDB" id="482456at2"/>